<dbReference type="EMBL" id="QUSF01002427">
    <property type="protein sequence ID" value="RLV63576.1"/>
    <property type="molecule type" value="Genomic_DNA"/>
</dbReference>
<evidence type="ECO:0000313" key="3">
    <source>
        <dbReference type="Proteomes" id="UP000276834"/>
    </source>
</evidence>
<dbReference type="PANTHER" id="PTHR10656">
    <property type="entry name" value="CELL FATE DETERMINING PROTEIN MAB21-RELATED"/>
    <property type="match status" value="1"/>
</dbReference>
<dbReference type="Gene3D" id="1.10.1410.40">
    <property type="match status" value="1"/>
</dbReference>
<organism evidence="2 3">
    <name type="scientific">Chloebia gouldiae</name>
    <name type="common">Gouldian finch</name>
    <name type="synonym">Erythrura gouldiae</name>
    <dbReference type="NCBI Taxonomy" id="44316"/>
    <lineage>
        <taxon>Eukaryota</taxon>
        <taxon>Metazoa</taxon>
        <taxon>Chordata</taxon>
        <taxon>Craniata</taxon>
        <taxon>Vertebrata</taxon>
        <taxon>Euteleostomi</taxon>
        <taxon>Archelosauria</taxon>
        <taxon>Archosauria</taxon>
        <taxon>Dinosauria</taxon>
        <taxon>Saurischia</taxon>
        <taxon>Theropoda</taxon>
        <taxon>Coelurosauria</taxon>
        <taxon>Aves</taxon>
        <taxon>Neognathae</taxon>
        <taxon>Neoaves</taxon>
        <taxon>Telluraves</taxon>
        <taxon>Australaves</taxon>
        <taxon>Passeriformes</taxon>
        <taxon>Passeroidea</taxon>
        <taxon>Passeridae</taxon>
        <taxon>Chloebia</taxon>
    </lineage>
</organism>
<dbReference type="InterPro" id="IPR024810">
    <property type="entry name" value="MAB21L/cGLR"/>
</dbReference>
<evidence type="ECO:0000256" key="1">
    <source>
        <dbReference type="SAM" id="MobiDB-lite"/>
    </source>
</evidence>
<feature type="compositionally biased region" description="Basic and acidic residues" evidence="1">
    <location>
        <begin position="727"/>
        <end position="746"/>
    </location>
</feature>
<keyword evidence="3" id="KW-1185">Reference proteome</keyword>
<dbReference type="GO" id="GO:0016020">
    <property type="term" value="C:membrane"/>
    <property type="evidence" value="ECO:0007669"/>
    <property type="project" value="TreeGrafter"/>
</dbReference>
<dbReference type="InterPro" id="IPR026250">
    <property type="entry name" value="ITPRIP-like"/>
</dbReference>
<dbReference type="Proteomes" id="UP000276834">
    <property type="component" value="Unassembled WGS sequence"/>
</dbReference>
<sequence length="1218" mass="133511">MKRKSRPQGARRMWSPPAGCLPNTDQQHHRSPGLCPLGLTGDHPAQILPWGMELEQRTELFPHLGHSSLFGACEIPRAVSQRGSSQCPQQVTRSRGRLGWTGVGAETLPQDWGLPLPLGPSPCWERLGQGTGLLLGQGDRLCLLGTGSAPGDAPYPLPAAQAPLMPVPHPCGSCPHHSPPPSLPPSKPHYTSSWETGNGGSGQFIPCCFSCSSGRGVVPLLCQGSLLETLLHELIHGEFIPLSWFRTNLGKKPQKVSDQSLQCWKCRGPGPARWATGASCSALLGVQSRAAPGLPGSQVLDLHSVSVGLWFHDGAVTARGAGLTGAVSQWGSYKRPQLVPRPHTHQRGEGAGGGLGQKRQYPGLPPSPRPRARRERLAEGAVLAGAAVQPCQLPGALSFLPHPCHTCPSLSVSIPAPLNPFVLIQYPRPAGDGLDEAMHRRMQERQQLLEHEMARLLQEVEQGPLEQQDEGWGAVLFGALQQWPFWLLAGVLLFLGLCFGCRRRSCEASSSSKDQSSCKTLGDESVTEREEDTADPEEGGEDIDMTLEADNSSMENDREGSPVAADDRDKDDVIEGYYDIKAKEDGDVNSANDYDVKKEGQSDGDVPGDTTAEGNEEEPGNVAGDKEDLHEANEGENKDVQVDEDRDTGKEEGEGNEENTNSATVKAGNNNDVNEGEDNVDGQEEDTDVKVQESRGANDQRSRDWTGQEVISACGNEIAHSGFTAAEEEKKEVTEEHGNDQNKDEGPGDVNVEGNKNTDRKEEQQGNVAASAEGVSDGGREESDSVGAEDREDAQDAWAEPGIRLLDGIEWPVEDLETGCSLTADLMQSFMRVFVDSVSNSFYPVPEEAIGVGSAFEGWSPPDWDGVYRVLVPLNPPSGHTFHLEPNSAGQMAARTFSVRVELVCTCEREQLGEKLLCFLHHSREELWRKQQRSLLETLCTGSYLDVEKTSRWFLPMVRCSWLHVPQSYSWHLVFQPCSRSCQFQLSRGKRSLTVEMLFGVRQGDSDNFVVSQPTEAQKGNSRNFASSQPSKTNIIASTAWPETFAVAEAKFFQHIAQQMPCKRLHLKCLQLFTCILRGTDFSTSTWKTLVMHVLNIVPRVHWHRREFARRLWDIMAFLHFSLQWKCLDHFVVGNEKLPAEISLPPAMRKVEPLNVFEHLTRDPAAHREAMEAYAQLGDPCTELCWAGVTPDGSHVNSALLLHLSLAILLLRKEDVAA</sequence>
<protein>
    <submittedName>
        <fullName evidence="2">Uncharacterized protein</fullName>
    </submittedName>
</protein>
<feature type="compositionally biased region" description="Basic and acidic residues" evidence="1">
    <location>
        <begin position="688"/>
        <end position="706"/>
    </location>
</feature>
<reference evidence="2 3" key="1">
    <citation type="journal article" date="2018" name="Proc. R. Soc. B">
        <title>A non-coding region near Follistatin controls head colour polymorphism in the Gouldian finch.</title>
        <authorList>
            <person name="Toomey M.B."/>
            <person name="Marques C.I."/>
            <person name="Andrade P."/>
            <person name="Araujo P.M."/>
            <person name="Sabatino S."/>
            <person name="Gazda M.A."/>
            <person name="Afonso S."/>
            <person name="Lopes R.J."/>
            <person name="Corbo J.C."/>
            <person name="Carneiro M."/>
        </authorList>
    </citation>
    <scope>NUCLEOTIDE SEQUENCE [LARGE SCALE GENOMIC DNA]</scope>
    <source>
        <strain evidence="2">Red01</strain>
        <tissue evidence="2">Muscle</tissue>
    </source>
</reference>
<dbReference type="SMART" id="SM01265">
    <property type="entry name" value="Mab-21"/>
    <property type="match status" value="1"/>
</dbReference>
<feature type="compositionally biased region" description="Basic and acidic residues" evidence="1">
    <location>
        <begin position="624"/>
        <end position="653"/>
    </location>
</feature>
<evidence type="ECO:0000313" key="2">
    <source>
        <dbReference type="EMBL" id="RLV63576.1"/>
    </source>
</evidence>
<dbReference type="PRINTS" id="PR02107">
    <property type="entry name" value="INOS145TPRIP"/>
</dbReference>
<proteinExistence type="predicted"/>
<feature type="region of interest" description="Disordered" evidence="1">
    <location>
        <begin position="509"/>
        <end position="799"/>
    </location>
</feature>
<feature type="compositionally biased region" description="Basic and acidic residues" evidence="1">
    <location>
        <begin position="555"/>
        <end position="586"/>
    </location>
</feature>
<feature type="non-terminal residue" evidence="2">
    <location>
        <position position="1218"/>
    </location>
</feature>
<gene>
    <name evidence="2" type="ORF">DV515_00018134</name>
</gene>
<name>A0A3L8Q8E0_CHLGU</name>
<feature type="region of interest" description="Disordered" evidence="1">
    <location>
        <begin position="1"/>
        <end position="37"/>
    </location>
</feature>
<dbReference type="AlphaFoldDB" id="A0A3L8Q8E0"/>
<dbReference type="OrthoDB" id="9034619at2759"/>
<feature type="compositionally biased region" description="Acidic residues" evidence="1">
    <location>
        <begin position="529"/>
        <end position="547"/>
    </location>
</feature>
<dbReference type="PANTHER" id="PTHR10656:SF40">
    <property type="entry name" value="INOSITOL 1,4,5-TRISPHOSPHATE RECEPTOR-INTERACTING PROTEIN-LIKE 1"/>
    <property type="match status" value="1"/>
</dbReference>
<comment type="caution">
    <text evidence="2">The sequence shown here is derived from an EMBL/GenBank/DDBJ whole genome shotgun (WGS) entry which is preliminary data.</text>
</comment>
<feature type="compositionally biased region" description="Acidic residues" evidence="1">
    <location>
        <begin position="674"/>
        <end position="687"/>
    </location>
</feature>
<feature type="region of interest" description="Disordered" evidence="1">
    <location>
        <begin position="337"/>
        <end position="375"/>
    </location>
</feature>
<accession>A0A3L8Q8E0</accession>